<gene>
    <name evidence="2" type="ORF">EHF33_06290</name>
</gene>
<dbReference type="AlphaFoldDB" id="A0A3G8YAJ0"/>
<name>A0A3G8YAJ0_9DEIO</name>
<dbReference type="Proteomes" id="UP000276417">
    <property type="component" value="Chromosome 1"/>
</dbReference>
<proteinExistence type="predicted"/>
<evidence type="ECO:0000256" key="1">
    <source>
        <dbReference type="SAM" id="MobiDB-lite"/>
    </source>
</evidence>
<evidence type="ECO:0008006" key="4">
    <source>
        <dbReference type="Google" id="ProtNLM"/>
    </source>
</evidence>
<feature type="region of interest" description="Disordered" evidence="1">
    <location>
        <begin position="197"/>
        <end position="223"/>
    </location>
</feature>
<keyword evidence="3" id="KW-1185">Reference proteome</keyword>
<dbReference type="EMBL" id="CP034183">
    <property type="protein sequence ID" value="AZI42408.1"/>
    <property type="molecule type" value="Genomic_DNA"/>
</dbReference>
<dbReference type="OrthoDB" id="65878at2"/>
<evidence type="ECO:0000313" key="2">
    <source>
        <dbReference type="EMBL" id="AZI42408.1"/>
    </source>
</evidence>
<accession>A0A3G8YAJ0</accession>
<evidence type="ECO:0000313" key="3">
    <source>
        <dbReference type="Proteomes" id="UP000276417"/>
    </source>
</evidence>
<reference evidence="2 3" key="1">
    <citation type="submission" date="2018-11" db="EMBL/GenBank/DDBJ databases">
        <title>Deinococcus shelandsis sp. nov., isolated from South Shetland Islands soil of Antarctica.</title>
        <authorList>
            <person name="Tian J."/>
        </authorList>
    </citation>
    <scope>NUCLEOTIDE SEQUENCE [LARGE SCALE GENOMIC DNA]</scope>
    <source>
        <strain evidence="2 3">S14-83T</strain>
    </source>
</reference>
<organism evidence="2 3">
    <name type="scientific">Deinococcus psychrotolerans</name>
    <dbReference type="NCBI Taxonomy" id="2489213"/>
    <lineage>
        <taxon>Bacteria</taxon>
        <taxon>Thermotogati</taxon>
        <taxon>Deinococcota</taxon>
        <taxon>Deinococci</taxon>
        <taxon>Deinococcales</taxon>
        <taxon>Deinococcaceae</taxon>
        <taxon>Deinococcus</taxon>
    </lineage>
</organism>
<dbReference type="RefSeq" id="WP_124868945.1">
    <property type="nucleotide sequence ID" value="NZ_CP034183.1"/>
</dbReference>
<sequence length="223" mass="24141">MAAIMPACYEALGFKIWAQAWPKGGFMLRFSAAALLALVLFGLIFALLPAASSVRGSGVKLEGVKLRLYPAQDPKAEWRFAAGEISVDPEKGETALDQLGQGERWAQDAAGNLQKDMTIKATNLVIDGQDNLHAKQAELYTLADCSTFTLSSTGNKEVVINQQGGYSAPAGELNSPITKGRFINITANFDFSNFQAEQPKSRQDEGLHTYPSTRCVNGKVEPR</sequence>
<dbReference type="KEGG" id="dph:EHF33_06290"/>
<protein>
    <recommendedName>
        <fullName evidence="4">LPS export ABC transporter periplasmic protein LptC</fullName>
    </recommendedName>
</protein>